<dbReference type="OrthoDB" id="9770779at2"/>
<organism evidence="8 9">
    <name type="scientific">Salipiger thiooxidans</name>
    <dbReference type="NCBI Taxonomy" id="282683"/>
    <lineage>
        <taxon>Bacteria</taxon>
        <taxon>Pseudomonadati</taxon>
        <taxon>Pseudomonadota</taxon>
        <taxon>Alphaproteobacteria</taxon>
        <taxon>Rhodobacterales</taxon>
        <taxon>Roseobacteraceae</taxon>
        <taxon>Salipiger</taxon>
    </lineage>
</organism>
<accession>A0A1G7N1T7</accession>
<keyword evidence="6 7" id="KW-0472">Membrane</keyword>
<dbReference type="EMBL" id="FNAV01000049">
    <property type="protein sequence ID" value="SDF68013.1"/>
    <property type="molecule type" value="Genomic_DNA"/>
</dbReference>
<comment type="similarity">
    <text evidence="2">Belongs to the NrfD family.</text>
</comment>
<sequence length="398" mass="43276">MNMESIEIIAPRYGIAWYPRAVEYFFLVALAYTSLWLALPGAVFGVNRWKPIARLALVGAVTTAIAAPVSLLADLHQPLRFWHFYAHFTPWSWMSIGSLILPVFVVLTIGLAWLVWREPMQDWRGERGIVGWVARVATLGHWDSPRWLIVLTGLGAFAASLGMALYTGYEIAVLKGRPLWHTDFLPVMFVATGLIGSVGMLLVLDRFSGMRAAELATAPQTPVVSPSRAVSRQLLGVLLVACILAGITAALWFAVGLTQADPSVAAALDSVKGNPDWRAMTFRAVATGGVLFLGVLALLMRPGIRGLGWVFGLLALHTAWMFRWAVLMNVQTVQRQTAGFSEYQLGMGSMGLLGIIGAFALWLTVLMLIEIFVPWRAALDGPSTVPVSKPSDGVPSHG</sequence>
<reference evidence="9" key="1">
    <citation type="submission" date="2016-10" db="EMBL/GenBank/DDBJ databases">
        <authorList>
            <person name="Varghese N."/>
            <person name="Submissions S."/>
        </authorList>
    </citation>
    <scope>NUCLEOTIDE SEQUENCE [LARGE SCALE GENOMIC DNA]</scope>
    <source>
        <strain evidence="9">DSM 10146</strain>
    </source>
</reference>
<evidence type="ECO:0000256" key="1">
    <source>
        <dbReference type="ARBA" id="ARBA00004651"/>
    </source>
</evidence>
<feature type="transmembrane region" description="Helical" evidence="7">
    <location>
        <begin position="147"/>
        <end position="169"/>
    </location>
</feature>
<gene>
    <name evidence="8" type="ORF">SAMN04488105_1492</name>
</gene>
<keyword evidence="5 7" id="KW-1133">Transmembrane helix</keyword>
<dbReference type="STRING" id="282683.SAMN04488105_1492"/>
<protein>
    <submittedName>
        <fullName evidence="8">Tetrathionate reductase subunit C</fullName>
    </submittedName>
</protein>
<dbReference type="AlphaFoldDB" id="A0A1G7N1T7"/>
<comment type="subcellular location">
    <subcellularLocation>
        <location evidence="1">Cell membrane</location>
        <topology evidence="1">Multi-pass membrane protein</topology>
    </subcellularLocation>
</comment>
<dbReference type="Proteomes" id="UP000198994">
    <property type="component" value="Unassembled WGS sequence"/>
</dbReference>
<evidence type="ECO:0000256" key="3">
    <source>
        <dbReference type="ARBA" id="ARBA00022475"/>
    </source>
</evidence>
<feature type="transmembrane region" description="Helical" evidence="7">
    <location>
        <begin position="184"/>
        <end position="204"/>
    </location>
</feature>
<feature type="transmembrane region" description="Helical" evidence="7">
    <location>
        <begin position="52"/>
        <end position="73"/>
    </location>
</feature>
<evidence type="ECO:0000256" key="4">
    <source>
        <dbReference type="ARBA" id="ARBA00022692"/>
    </source>
</evidence>
<dbReference type="PANTHER" id="PTHR34856">
    <property type="entry name" value="PROTEIN NRFD"/>
    <property type="match status" value="1"/>
</dbReference>
<evidence type="ECO:0000313" key="8">
    <source>
        <dbReference type="EMBL" id="SDF68013.1"/>
    </source>
</evidence>
<dbReference type="RefSeq" id="WP_089964268.1">
    <property type="nucleotide sequence ID" value="NZ_FNAV01000049.1"/>
</dbReference>
<feature type="transmembrane region" description="Helical" evidence="7">
    <location>
        <begin position="277"/>
        <end position="299"/>
    </location>
</feature>
<dbReference type="Gene3D" id="1.20.1630.10">
    <property type="entry name" value="Formate dehydrogenase/DMSO reductase domain"/>
    <property type="match status" value="1"/>
</dbReference>
<dbReference type="PANTHER" id="PTHR34856:SF2">
    <property type="entry name" value="PROTEIN NRFD"/>
    <property type="match status" value="1"/>
</dbReference>
<keyword evidence="9" id="KW-1185">Reference proteome</keyword>
<feature type="transmembrane region" description="Helical" evidence="7">
    <location>
        <begin position="24"/>
        <end position="45"/>
    </location>
</feature>
<evidence type="ECO:0000256" key="5">
    <source>
        <dbReference type="ARBA" id="ARBA00022989"/>
    </source>
</evidence>
<keyword evidence="3" id="KW-1003">Cell membrane</keyword>
<feature type="transmembrane region" description="Helical" evidence="7">
    <location>
        <begin position="306"/>
        <end position="326"/>
    </location>
</feature>
<evidence type="ECO:0000256" key="2">
    <source>
        <dbReference type="ARBA" id="ARBA00008929"/>
    </source>
</evidence>
<keyword evidence="4 7" id="KW-0812">Transmembrane</keyword>
<evidence type="ECO:0000256" key="6">
    <source>
        <dbReference type="ARBA" id="ARBA00023136"/>
    </source>
</evidence>
<feature type="transmembrane region" description="Helical" evidence="7">
    <location>
        <begin position="346"/>
        <end position="369"/>
    </location>
</feature>
<dbReference type="InterPro" id="IPR005614">
    <property type="entry name" value="NrfD-like"/>
</dbReference>
<feature type="transmembrane region" description="Helical" evidence="7">
    <location>
        <begin position="234"/>
        <end position="257"/>
    </location>
</feature>
<name>A0A1G7N1T7_9RHOB</name>
<dbReference type="Pfam" id="PF03916">
    <property type="entry name" value="NrfD"/>
    <property type="match status" value="1"/>
</dbReference>
<evidence type="ECO:0000313" key="9">
    <source>
        <dbReference type="Proteomes" id="UP000198994"/>
    </source>
</evidence>
<evidence type="ECO:0000256" key="7">
    <source>
        <dbReference type="SAM" id="Phobius"/>
    </source>
</evidence>
<feature type="transmembrane region" description="Helical" evidence="7">
    <location>
        <begin position="93"/>
        <end position="116"/>
    </location>
</feature>
<proteinExistence type="inferred from homology"/>
<dbReference type="InterPro" id="IPR052049">
    <property type="entry name" value="Electron_transfer_protein"/>
</dbReference>
<dbReference type="GO" id="GO:0005886">
    <property type="term" value="C:plasma membrane"/>
    <property type="evidence" value="ECO:0007669"/>
    <property type="project" value="UniProtKB-SubCell"/>
</dbReference>